<dbReference type="InterPro" id="IPR050519">
    <property type="entry name" value="Glycosyltransf_28_UgtP"/>
</dbReference>
<reference evidence="7 8" key="1">
    <citation type="submission" date="2013-04" db="EMBL/GenBank/DDBJ databases">
        <title>The Genome Sequence of Treponema maltophilum ATCC 51939.</title>
        <authorList>
            <consortium name="The Broad Institute Genomics Platform"/>
            <person name="Earl A."/>
            <person name="Ward D."/>
            <person name="Feldgarden M."/>
            <person name="Gevers D."/>
            <person name="Leonetti C."/>
            <person name="Blanton J.M."/>
            <person name="Dewhirst F.E."/>
            <person name="Izard J."/>
            <person name="Walker B."/>
            <person name="Young S."/>
            <person name="Zeng Q."/>
            <person name="Gargeya S."/>
            <person name="Fitzgerald M."/>
            <person name="Haas B."/>
            <person name="Abouelleil A."/>
            <person name="Allen A.W."/>
            <person name="Alvarado L."/>
            <person name="Arachchi H.M."/>
            <person name="Berlin A.M."/>
            <person name="Chapman S.B."/>
            <person name="Gainer-Dewar J."/>
            <person name="Goldberg J."/>
            <person name="Griggs A."/>
            <person name="Gujja S."/>
            <person name="Hansen M."/>
            <person name="Howarth C."/>
            <person name="Imamovic A."/>
            <person name="Ireland A."/>
            <person name="Larimer J."/>
            <person name="McCowan C."/>
            <person name="Murphy C."/>
            <person name="Pearson M."/>
            <person name="Poon T.W."/>
            <person name="Priest M."/>
            <person name="Roberts A."/>
            <person name="Saif S."/>
            <person name="Shea T."/>
            <person name="Sisk P."/>
            <person name="Sykes S."/>
            <person name="Wortman J."/>
            <person name="Nusbaum C."/>
            <person name="Birren B."/>
        </authorList>
    </citation>
    <scope>NUCLEOTIDE SEQUENCE [LARGE SCALE GENOMIC DNA]</scope>
    <source>
        <strain evidence="7 8">ATCC 51939</strain>
    </source>
</reference>
<dbReference type="Pfam" id="PF06925">
    <property type="entry name" value="MGDG_synth"/>
    <property type="match status" value="1"/>
</dbReference>
<proteinExistence type="inferred from homology"/>
<evidence type="ECO:0000259" key="5">
    <source>
        <dbReference type="Pfam" id="PF04101"/>
    </source>
</evidence>
<organism evidence="7 8">
    <name type="scientific">Treponema maltophilum ATCC 51939</name>
    <dbReference type="NCBI Taxonomy" id="1125699"/>
    <lineage>
        <taxon>Bacteria</taxon>
        <taxon>Pseudomonadati</taxon>
        <taxon>Spirochaetota</taxon>
        <taxon>Spirochaetia</taxon>
        <taxon>Spirochaetales</taxon>
        <taxon>Treponemataceae</taxon>
        <taxon>Treponema</taxon>
    </lineage>
</organism>
<dbReference type="AlphaFoldDB" id="S3KF42"/>
<dbReference type="GO" id="GO:0016020">
    <property type="term" value="C:membrane"/>
    <property type="evidence" value="ECO:0007669"/>
    <property type="project" value="UniProtKB-SubCell"/>
</dbReference>
<comment type="caution">
    <text evidence="7">The sequence shown here is derived from an EMBL/GenBank/DDBJ whole genome shotgun (WGS) entry which is preliminary data.</text>
</comment>
<accession>S3KF42</accession>
<dbReference type="SUPFAM" id="SSF53756">
    <property type="entry name" value="UDP-Glycosyltransferase/glycogen phosphorylase"/>
    <property type="match status" value="2"/>
</dbReference>
<keyword evidence="4" id="KW-0808">Transferase</keyword>
<comment type="subcellular location">
    <subcellularLocation>
        <location evidence="1">Membrane</location>
    </subcellularLocation>
</comment>
<evidence type="ECO:0000256" key="3">
    <source>
        <dbReference type="ARBA" id="ARBA00022676"/>
    </source>
</evidence>
<dbReference type="Gene3D" id="3.40.50.2000">
    <property type="entry name" value="Glycogen Phosphorylase B"/>
    <property type="match status" value="1"/>
</dbReference>
<gene>
    <name evidence="7" type="ORF">HMPREF9194_01177</name>
</gene>
<evidence type="ECO:0000256" key="1">
    <source>
        <dbReference type="ARBA" id="ARBA00004370"/>
    </source>
</evidence>
<dbReference type="GO" id="GO:0016758">
    <property type="term" value="F:hexosyltransferase activity"/>
    <property type="evidence" value="ECO:0007669"/>
    <property type="project" value="InterPro"/>
</dbReference>
<dbReference type="HOGENOM" id="CLU_028367_0_1_12"/>
<dbReference type="Pfam" id="PF04101">
    <property type="entry name" value="Glyco_tran_28_C"/>
    <property type="match status" value="1"/>
</dbReference>
<dbReference type="PANTHER" id="PTHR43025">
    <property type="entry name" value="MONOGALACTOSYLDIACYLGLYCEROL SYNTHASE"/>
    <property type="match status" value="1"/>
</dbReference>
<evidence type="ECO:0000256" key="4">
    <source>
        <dbReference type="ARBA" id="ARBA00022679"/>
    </source>
</evidence>
<evidence type="ECO:0000313" key="8">
    <source>
        <dbReference type="Proteomes" id="UP000014541"/>
    </source>
</evidence>
<dbReference type="RefSeq" id="WP_016525463.1">
    <property type="nucleotide sequence ID" value="NZ_KE332518.1"/>
</dbReference>
<comment type="similarity">
    <text evidence="2">Belongs to the glycosyltransferase 28 family.</text>
</comment>
<protein>
    <recommendedName>
        <fullName evidence="9">Glycosyl transferase family 28 C-terminal domain-containing protein</fullName>
    </recommendedName>
</protein>
<dbReference type="PANTHER" id="PTHR43025:SF3">
    <property type="entry name" value="MONOGALACTOSYLDIACYLGLYCEROL SYNTHASE 1, CHLOROPLASTIC"/>
    <property type="match status" value="1"/>
</dbReference>
<name>S3KF42_TREMA</name>
<dbReference type="InterPro" id="IPR007235">
    <property type="entry name" value="Glyco_trans_28_C"/>
</dbReference>
<evidence type="ECO:0000256" key="2">
    <source>
        <dbReference type="ARBA" id="ARBA00006962"/>
    </source>
</evidence>
<sequence>MHDNKRLLFLYLDTGNGHAQPARELARQCAGKSGIEIFLRHGFAPSNKFQRFFYESLYSLSMRYLRPAYSLFYEATKPRVVLRVLAFLLARRNRAYMEELIRSLDITEIVCFHFAVTPIIVAALKSLHKKLPLTVIVTDPFTAHPAWFLYGEYDFVDVRYVVFSEQMKLQAHKTYGIRSCRVFPFITAPDFFARRAVPADAPAYDRACTGGGGNAAVDAAAGIAEATGIADSADAHAFKVLISGGGEGLSCAEKLVRLFIRDFMRGTRDGSVRVEKSGVRAGRVELSVVCGRNRPQKRRLDALHAKYLDFPLRIYGFVDNMSELLLEADCHISKAGASTVFEAQAAAKPLILTDYVHGQELGNVRYVVQTGRGRFIRKSSDVLAAVYDLARTSQTDIPAADRTSGRKSLAGGIRGRIDDTVGTRIEAVGGGAADQSRPSLADFILHTACSRRSLLFPYPHTE</sequence>
<dbReference type="EMBL" id="ATFF01000006">
    <property type="protein sequence ID" value="EPF30852.1"/>
    <property type="molecule type" value="Genomic_DNA"/>
</dbReference>
<dbReference type="InterPro" id="IPR009695">
    <property type="entry name" value="Diacylglyc_glucosyltr_N"/>
</dbReference>
<dbReference type="PATRIC" id="fig|1125699.3.peg.1197"/>
<dbReference type="eggNOG" id="COG0707">
    <property type="taxonomic scope" value="Bacteria"/>
</dbReference>
<evidence type="ECO:0008006" key="9">
    <source>
        <dbReference type="Google" id="ProtNLM"/>
    </source>
</evidence>
<feature type="domain" description="Diacylglycerol glucosyltransferase N-terminal" evidence="6">
    <location>
        <begin position="33"/>
        <end position="184"/>
    </location>
</feature>
<keyword evidence="8" id="KW-1185">Reference proteome</keyword>
<keyword evidence="3" id="KW-0328">Glycosyltransferase</keyword>
<dbReference type="STRING" id="1125699.HMPREF9194_01177"/>
<feature type="domain" description="Glycosyl transferase family 28 C-terminal" evidence="5">
    <location>
        <begin position="283"/>
        <end position="397"/>
    </location>
</feature>
<evidence type="ECO:0000259" key="6">
    <source>
        <dbReference type="Pfam" id="PF06925"/>
    </source>
</evidence>
<dbReference type="GO" id="GO:0009247">
    <property type="term" value="P:glycolipid biosynthetic process"/>
    <property type="evidence" value="ECO:0007669"/>
    <property type="project" value="InterPro"/>
</dbReference>
<dbReference type="Proteomes" id="UP000014541">
    <property type="component" value="Unassembled WGS sequence"/>
</dbReference>
<evidence type="ECO:0000313" key="7">
    <source>
        <dbReference type="EMBL" id="EPF30852.1"/>
    </source>
</evidence>